<dbReference type="Proteomes" id="UP000282574">
    <property type="component" value="Unassembled WGS sequence"/>
</dbReference>
<proteinExistence type="predicted"/>
<protein>
    <recommendedName>
        <fullName evidence="3">CopG-like ribbon-helix-helix domain-containing protein</fullName>
    </recommendedName>
</protein>
<evidence type="ECO:0000313" key="1">
    <source>
        <dbReference type="EMBL" id="RUT12846.1"/>
    </source>
</evidence>
<comment type="caution">
    <text evidence="1">The sequence shown here is derived from an EMBL/GenBank/DDBJ whole genome shotgun (WGS) entry which is preliminary data.</text>
</comment>
<gene>
    <name evidence="1" type="ORF">DSM107010_19760</name>
</gene>
<sequence>MESTTTTMTAAKQTKDSQLHIRVTTAELQEWQAAAEAMGFKTLTGFVRAAIVNFTPSSH</sequence>
<dbReference type="EMBL" id="RSCK01000011">
    <property type="protein sequence ID" value="RUT12846.1"/>
    <property type="molecule type" value="Genomic_DNA"/>
</dbReference>
<evidence type="ECO:0000313" key="2">
    <source>
        <dbReference type="Proteomes" id="UP000282574"/>
    </source>
</evidence>
<evidence type="ECO:0008006" key="3">
    <source>
        <dbReference type="Google" id="ProtNLM"/>
    </source>
</evidence>
<accession>A0AB37UN88</accession>
<keyword evidence="2" id="KW-1185">Reference proteome</keyword>
<dbReference type="RefSeq" id="WP_106166169.1">
    <property type="nucleotide sequence ID" value="NZ_JAVKZF010000002.1"/>
</dbReference>
<organism evidence="1 2">
    <name type="scientific">Chroococcidiopsis cubana SAG 39.79</name>
    <dbReference type="NCBI Taxonomy" id="388085"/>
    <lineage>
        <taxon>Bacteria</taxon>
        <taxon>Bacillati</taxon>
        <taxon>Cyanobacteriota</taxon>
        <taxon>Cyanophyceae</taxon>
        <taxon>Chroococcidiopsidales</taxon>
        <taxon>Chroococcidiopsidaceae</taxon>
        <taxon>Chroococcidiopsis</taxon>
    </lineage>
</organism>
<reference evidence="1 2" key="1">
    <citation type="journal article" date="2019" name="Genome Biol. Evol.">
        <title>Day and night: Metabolic profiles and evolutionary relationships of six axenic non-marine cyanobacteria.</title>
        <authorList>
            <person name="Will S.E."/>
            <person name="Henke P."/>
            <person name="Boedeker C."/>
            <person name="Huang S."/>
            <person name="Brinkmann H."/>
            <person name="Rohde M."/>
            <person name="Jarek M."/>
            <person name="Friedl T."/>
            <person name="Seufert S."/>
            <person name="Schumacher M."/>
            <person name="Overmann J."/>
            <person name="Neumann-Schaal M."/>
            <person name="Petersen J."/>
        </authorList>
    </citation>
    <scope>NUCLEOTIDE SEQUENCE [LARGE SCALE GENOMIC DNA]</scope>
    <source>
        <strain evidence="1 2">SAG 39.79</strain>
    </source>
</reference>
<name>A0AB37UN88_9CYAN</name>
<dbReference type="AlphaFoldDB" id="A0AB37UN88"/>